<keyword evidence="1" id="KW-0175">Coiled coil</keyword>
<name>X6M8Q9_RETFI</name>
<feature type="transmembrane region" description="Helical" evidence="2">
    <location>
        <begin position="28"/>
        <end position="46"/>
    </location>
</feature>
<sequence length="159" mass="17555">MGDTPSKEQSMNYAKGYGDFSLSIKGDVVGFIAGVIIGIVIGWAIIKSSKKSPAPHRTVFFKRTVLEHGAKAAGYKNADYTKHKESLRKVAQALSEAMQQMEAQYNNCNNIDTKLKQQEAELEGLSKIESELNNQIQKLCKIQNSFDNCGGYGWEAMVS</sequence>
<proteinExistence type="predicted"/>
<keyword evidence="2" id="KW-1133">Transmembrane helix</keyword>
<dbReference type="Proteomes" id="UP000023152">
    <property type="component" value="Unassembled WGS sequence"/>
</dbReference>
<dbReference type="EMBL" id="ASPP01023862">
    <property type="protein sequence ID" value="ETO09857.1"/>
    <property type="molecule type" value="Genomic_DNA"/>
</dbReference>
<dbReference type="AlphaFoldDB" id="X6M8Q9"/>
<keyword evidence="2" id="KW-0472">Membrane</keyword>
<organism evidence="3 4">
    <name type="scientific">Reticulomyxa filosa</name>
    <dbReference type="NCBI Taxonomy" id="46433"/>
    <lineage>
        <taxon>Eukaryota</taxon>
        <taxon>Sar</taxon>
        <taxon>Rhizaria</taxon>
        <taxon>Retaria</taxon>
        <taxon>Foraminifera</taxon>
        <taxon>Monothalamids</taxon>
        <taxon>Reticulomyxidae</taxon>
        <taxon>Reticulomyxa</taxon>
    </lineage>
</organism>
<gene>
    <name evidence="3" type="ORF">RFI_27522</name>
</gene>
<comment type="caution">
    <text evidence="3">The sequence shown here is derived from an EMBL/GenBank/DDBJ whole genome shotgun (WGS) entry which is preliminary data.</text>
</comment>
<reference evidence="3 4" key="1">
    <citation type="journal article" date="2013" name="Curr. Biol.">
        <title>The Genome of the Foraminiferan Reticulomyxa filosa.</title>
        <authorList>
            <person name="Glockner G."/>
            <person name="Hulsmann N."/>
            <person name="Schleicher M."/>
            <person name="Noegel A.A."/>
            <person name="Eichinger L."/>
            <person name="Gallinger C."/>
            <person name="Pawlowski J."/>
            <person name="Sierra R."/>
            <person name="Euteneuer U."/>
            <person name="Pillet L."/>
            <person name="Moustafa A."/>
            <person name="Platzer M."/>
            <person name="Groth M."/>
            <person name="Szafranski K."/>
            <person name="Schliwa M."/>
        </authorList>
    </citation>
    <scope>NUCLEOTIDE SEQUENCE [LARGE SCALE GENOMIC DNA]</scope>
</reference>
<evidence type="ECO:0000256" key="1">
    <source>
        <dbReference type="SAM" id="Coils"/>
    </source>
</evidence>
<evidence type="ECO:0000256" key="2">
    <source>
        <dbReference type="SAM" id="Phobius"/>
    </source>
</evidence>
<evidence type="ECO:0000313" key="3">
    <source>
        <dbReference type="EMBL" id="ETO09857.1"/>
    </source>
</evidence>
<feature type="coiled-coil region" evidence="1">
    <location>
        <begin position="84"/>
        <end position="135"/>
    </location>
</feature>
<protein>
    <submittedName>
        <fullName evidence="3">Uncharacterized protein</fullName>
    </submittedName>
</protein>
<keyword evidence="4" id="KW-1185">Reference proteome</keyword>
<evidence type="ECO:0000313" key="4">
    <source>
        <dbReference type="Proteomes" id="UP000023152"/>
    </source>
</evidence>
<accession>X6M8Q9</accession>
<keyword evidence="2" id="KW-0812">Transmembrane</keyword>